<name>A0ABW1UXB9_9BACL</name>
<feature type="domain" description="ABC transporter" evidence="14">
    <location>
        <begin position="11"/>
        <end position="251"/>
    </location>
</feature>
<dbReference type="EMBL" id="JBHSTE010000001">
    <property type="protein sequence ID" value="MFC6331080.1"/>
    <property type="molecule type" value="Genomic_DNA"/>
</dbReference>
<dbReference type="CDD" id="cd03225">
    <property type="entry name" value="ABC_cobalt_CbiO_domain1"/>
    <property type="match status" value="1"/>
</dbReference>
<dbReference type="SMART" id="SM00382">
    <property type="entry name" value="AAA"/>
    <property type="match status" value="1"/>
</dbReference>
<evidence type="ECO:0000256" key="8">
    <source>
        <dbReference type="ARBA" id="ARBA00022840"/>
    </source>
</evidence>
<keyword evidence="11 13" id="KW-0472">Membrane</keyword>
<evidence type="ECO:0000256" key="7">
    <source>
        <dbReference type="ARBA" id="ARBA00022741"/>
    </source>
</evidence>
<proteinExistence type="inferred from homology"/>
<evidence type="ECO:0000256" key="3">
    <source>
        <dbReference type="ARBA" id="ARBA00005417"/>
    </source>
</evidence>
<dbReference type="InterPro" id="IPR015856">
    <property type="entry name" value="ABC_transpr_CbiO/EcfA_su"/>
</dbReference>
<comment type="caution">
    <text evidence="15">The sequence shown here is derived from an EMBL/GenBank/DDBJ whole genome shotgun (WGS) entry which is preliminary data.</text>
</comment>
<dbReference type="SUPFAM" id="SSF52540">
    <property type="entry name" value="P-loop containing nucleoside triphosphate hydrolases"/>
    <property type="match status" value="1"/>
</dbReference>
<evidence type="ECO:0000313" key="16">
    <source>
        <dbReference type="Proteomes" id="UP001596233"/>
    </source>
</evidence>
<dbReference type="InterPro" id="IPR050095">
    <property type="entry name" value="ECF_ABC_transporter_ATP-bd"/>
</dbReference>
<dbReference type="PROSITE" id="PS00211">
    <property type="entry name" value="ABC_TRANSPORTER_1"/>
    <property type="match status" value="1"/>
</dbReference>
<keyword evidence="6 13" id="KW-0812">Transmembrane</keyword>
<comment type="similarity">
    <text evidence="3">Belongs to the ABC transporter superfamily.</text>
</comment>
<dbReference type="Proteomes" id="UP001596233">
    <property type="component" value="Unassembled WGS sequence"/>
</dbReference>
<evidence type="ECO:0000256" key="13">
    <source>
        <dbReference type="SAM" id="Phobius"/>
    </source>
</evidence>
<keyword evidence="5" id="KW-1003">Cell membrane</keyword>
<gene>
    <name evidence="15" type="ORF">ACFP56_00480</name>
</gene>
<keyword evidence="8 15" id="KW-0067">ATP-binding</keyword>
<dbReference type="InterPro" id="IPR027417">
    <property type="entry name" value="P-loop_NTPase"/>
</dbReference>
<dbReference type="PROSITE" id="PS50893">
    <property type="entry name" value="ABC_TRANSPORTER_2"/>
    <property type="match status" value="1"/>
</dbReference>
<keyword evidence="7" id="KW-0547">Nucleotide-binding</keyword>
<keyword evidence="9" id="KW-1278">Translocase</keyword>
<dbReference type="InterPro" id="IPR003593">
    <property type="entry name" value="AAA+_ATPase"/>
</dbReference>
<sequence length="516" mass="58331">MQSAYDRKATGAHIRLLRARFYSEHSNAIDFEFEAGKTYLIRGNNGAGKSTLLKHLAGVESVVDGSVQLGELPYMISNWRGKKKWNRAALERIQNVPQHVEELWFGGTVAQELQLVTQQYVKRDEAFQEKLEQQLKAFGIDDGLREQELVSLSVGQQKRLALAIAFALPADWLLLDEPFSGLDHEGKRQMLVSIAEWKRDRKGLIIVSHQLQELAAVADEKLLLDERGIHHDDHVDLISEEVIFQSLLEQEEPAVDKQQPLSGGEDVHGRDRDGRKLETLFDPRVLMLGMLISSISLVVWDSWWSVMLYGVVALVTSLLLRQGLRQWRGLIIAYSFMSLLFVIVGGVSLSPLDFDKASALFIAQRMLSLLVVMVLGLPLLSLMTPFRLQRALQQSLSPLKKLHISVDSYALLVSLIFRLVPILSDRWNVLVSICRTRYKQIGIMSWSMINALMLAYMRSLLHVADQVATSLEFRGFDRVNHKPLMHAKVAWQKQDNLLLLAILAIAGVNAAIHLLR</sequence>
<evidence type="ECO:0000256" key="4">
    <source>
        <dbReference type="ARBA" id="ARBA00022448"/>
    </source>
</evidence>
<comment type="subcellular location">
    <subcellularLocation>
        <location evidence="2">Cell membrane</location>
        <topology evidence="2">Peripheral membrane protein</topology>
    </subcellularLocation>
    <subcellularLocation>
        <location evidence="1">Membrane</location>
        <topology evidence="1">Multi-pass membrane protein</topology>
    </subcellularLocation>
</comment>
<evidence type="ECO:0000256" key="2">
    <source>
        <dbReference type="ARBA" id="ARBA00004202"/>
    </source>
</evidence>
<dbReference type="CDD" id="cd16914">
    <property type="entry name" value="EcfT"/>
    <property type="match status" value="1"/>
</dbReference>
<evidence type="ECO:0000256" key="12">
    <source>
        <dbReference type="SAM" id="MobiDB-lite"/>
    </source>
</evidence>
<dbReference type="Pfam" id="PF00005">
    <property type="entry name" value="ABC_tran"/>
    <property type="match status" value="1"/>
</dbReference>
<evidence type="ECO:0000256" key="6">
    <source>
        <dbReference type="ARBA" id="ARBA00022692"/>
    </source>
</evidence>
<keyword evidence="16" id="KW-1185">Reference proteome</keyword>
<protein>
    <submittedName>
        <fullName evidence="15">ATP-binding cassette domain-containing protein</fullName>
    </submittedName>
</protein>
<evidence type="ECO:0000256" key="1">
    <source>
        <dbReference type="ARBA" id="ARBA00004141"/>
    </source>
</evidence>
<dbReference type="Gene3D" id="3.40.50.300">
    <property type="entry name" value="P-loop containing nucleotide triphosphate hydrolases"/>
    <property type="match status" value="1"/>
</dbReference>
<accession>A0ABW1UXB9</accession>
<feature type="transmembrane region" description="Helical" evidence="13">
    <location>
        <begin position="362"/>
        <end position="383"/>
    </location>
</feature>
<dbReference type="InterPro" id="IPR003339">
    <property type="entry name" value="ABC/ECF_trnsptr_transmembrane"/>
</dbReference>
<evidence type="ECO:0000256" key="10">
    <source>
        <dbReference type="ARBA" id="ARBA00022989"/>
    </source>
</evidence>
<evidence type="ECO:0000313" key="15">
    <source>
        <dbReference type="EMBL" id="MFC6331080.1"/>
    </source>
</evidence>
<dbReference type="InterPro" id="IPR017871">
    <property type="entry name" value="ABC_transporter-like_CS"/>
</dbReference>
<reference evidence="16" key="1">
    <citation type="journal article" date="2019" name="Int. J. Syst. Evol. Microbiol.">
        <title>The Global Catalogue of Microorganisms (GCM) 10K type strain sequencing project: providing services to taxonomists for standard genome sequencing and annotation.</title>
        <authorList>
            <consortium name="The Broad Institute Genomics Platform"/>
            <consortium name="The Broad Institute Genome Sequencing Center for Infectious Disease"/>
            <person name="Wu L."/>
            <person name="Ma J."/>
        </authorList>
    </citation>
    <scope>NUCLEOTIDE SEQUENCE [LARGE SCALE GENOMIC DNA]</scope>
    <source>
        <strain evidence="16">PCU 280</strain>
    </source>
</reference>
<dbReference type="GO" id="GO:0005524">
    <property type="term" value="F:ATP binding"/>
    <property type="evidence" value="ECO:0007669"/>
    <property type="project" value="UniProtKB-KW"/>
</dbReference>
<dbReference type="InterPro" id="IPR003439">
    <property type="entry name" value="ABC_transporter-like_ATP-bd"/>
</dbReference>
<feature type="transmembrane region" description="Helical" evidence="13">
    <location>
        <begin position="497"/>
        <end position="515"/>
    </location>
</feature>
<dbReference type="RefSeq" id="WP_379229931.1">
    <property type="nucleotide sequence ID" value="NZ_JBHSTE010000001.1"/>
</dbReference>
<feature type="transmembrane region" description="Helical" evidence="13">
    <location>
        <begin position="306"/>
        <end position="324"/>
    </location>
</feature>
<evidence type="ECO:0000259" key="14">
    <source>
        <dbReference type="PROSITE" id="PS50893"/>
    </source>
</evidence>
<evidence type="ECO:0000256" key="11">
    <source>
        <dbReference type="ARBA" id="ARBA00023136"/>
    </source>
</evidence>
<keyword evidence="4" id="KW-0813">Transport</keyword>
<dbReference type="PANTHER" id="PTHR43553">
    <property type="entry name" value="HEAVY METAL TRANSPORTER"/>
    <property type="match status" value="1"/>
</dbReference>
<feature type="transmembrane region" description="Helical" evidence="13">
    <location>
        <begin position="331"/>
        <end position="350"/>
    </location>
</feature>
<organism evidence="15 16">
    <name type="scientific">Paenibacillus septentrionalis</name>
    <dbReference type="NCBI Taxonomy" id="429342"/>
    <lineage>
        <taxon>Bacteria</taxon>
        <taxon>Bacillati</taxon>
        <taxon>Bacillota</taxon>
        <taxon>Bacilli</taxon>
        <taxon>Bacillales</taxon>
        <taxon>Paenibacillaceae</taxon>
        <taxon>Paenibacillus</taxon>
    </lineage>
</organism>
<evidence type="ECO:0000256" key="5">
    <source>
        <dbReference type="ARBA" id="ARBA00022475"/>
    </source>
</evidence>
<evidence type="ECO:0000256" key="9">
    <source>
        <dbReference type="ARBA" id="ARBA00022967"/>
    </source>
</evidence>
<feature type="region of interest" description="Disordered" evidence="12">
    <location>
        <begin position="253"/>
        <end position="272"/>
    </location>
</feature>
<keyword evidence="10 13" id="KW-1133">Transmembrane helix</keyword>